<comment type="subcellular location">
    <subcellularLocation>
        <location evidence="1 8 9">Nucleus</location>
    </subcellularLocation>
</comment>
<keyword evidence="2" id="KW-0217">Developmental protein</keyword>
<comment type="caution">
    <text evidence="11">The sequence shown here is derived from an EMBL/GenBank/DDBJ whole genome shotgun (WGS) entry which is preliminary data.</text>
</comment>
<organism evidence="11 12">
    <name type="scientific">Goodea atripinnis</name>
    <dbReference type="NCBI Taxonomy" id="208336"/>
    <lineage>
        <taxon>Eukaryota</taxon>
        <taxon>Metazoa</taxon>
        <taxon>Chordata</taxon>
        <taxon>Craniata</taxon>
        <taxon>Vertebrata</taxon>
        <taxon>Euteleostomi</taxon>
        <taxon>Actinopterygii</taxon>
        <taxon>Neopterygii</taxon>
        <taxon>Teleostei</taxon>
        <taxon>Neoteleostei</taxon>
        <taxon>Acanthomorphata</taxon>
        <taxon>Ovalentaria</taxon>
        <taxon>Atherinomorphae</taxon>
        <taxon>Cyprinodontiformes</taxon>
        <taxon>Goodeidae</taxon>
        <taxon>Goodea</taxon>
    </lineage>
</organism>
<evidence type="ECO:0000256" key="7">
    <source>
        <dbReference type="ARBA" id="ARBA00023242"/>
    </source>
</evidence>
<sequence>VRETLAAETGLSVRVVQVWFQNQRAKMKKLARRQQQQQEQHNSQRLGPGGLRKPCLDFLLLTLEVISGCVDGLLSTFSGPLPSRQPQLVTMKHCGHNIDRFQQGLTPPQMPGDHMNPYGMDSIFHDNGSDTSMTSLSDSFMAFQSGSFLQAQTGNPIYSLYSMQSSYFAS</sequence>
<evidence type="ECO:0000256" key="4">
    <source>
        <dbReference type="ARBA" id="ARBA00023125"/>
    </source>
</evidence>
<feature type="domain" description="Homeobox" evidence="10">
    <location>
        <begin position="1"/>
        <end position="30"/>
    </location>
</feature>
<keyword evidence="4 8" id="KW-0238">DNA-binding</keyword>
<keyword evidence="3" id="KW-0805">Transcription regulation</keyword>
<keyword evidence="5 8" id="KW-0371">Homeobox</keyword>
<dbReference type="PROSITE" id="PS00027">
    <property type="entry name" value="HOMEOBOX_1"/>
    <property type="match status" value="1"/>
</dbReference>
<dbReference type="InterPro" id="IPR017970">
    <property type="entry name" value="Homeobox_CS"/>
</dbReference>
<keyword evidence="12" id="KW-1185">Reference proteome</keyword>
<feature type="DNA-binding region" description="Homeobox" evidence="8">
    <location>
        <begin position="3"/>
        <end position="31"/>
    </location>
</feature>
<evidence type="ECO:0000256" key="9">
    <source>
        <dbReference type="RuleBase" id="RU000682"/>
    </source>
</evidence>
<evidence type="ECO:0000256" key="6">
    <source>
        <dbReference type="ARBA" id="ARBA00023163"/>
    </source>
</evidence>
<keyword evidence="7 8" id="KW-0539">Nucleus</keyword>
<dbReference type="Pfam" id="PF00046">
    <property type="entry name" value="Homeodomain"/>
    <property type="match status" value="1"/>
</dbReference>
<dbReference type="Gene3D" id="1.10.10.60">
    <property type="entry name" value="Homeodomain-like"/>
    <property type="match status" value="1"/>
</dbReference>
<dbReference type="CDD" id="cd00086">
    <property type="entry name" value="homeodomain"/>
    <property type="match status" value="1"/>
</dbReference>
<evidence type="ECO:0000259" key="10">
    <source>
        <dbReference type="PROSITE" id="PS50071"/>
    </source>
</evidence>
<dbReference type="PANTHER" id="PTHR24208">
    <property type="entry name" value="LIM/HOMEOBOX PROTEIN LHX"/>
    <property type="match status" value="1"/>
</dbReference>
<accession>A0ABV0NRE8</accession>
<evidence type="ECO:0000256" key="1">
    <source>
        <dbReference type="ARBA" id="ARBA00004123"/>
    </source>
</evidence>
<evidence type="ECO:0000256" key="8">
    <source>
        <dbReference type="PROSITE-ProRule" id="PRU00108"/>
    </source>
</evidence>
<evidence type="ECO:0000256" key="3">
    <source>
        <dbReference type="ARBA" id="ARBA00023015"/>
    </source>
</evidence>
<feature type="non-terminal residue" evidence="11">
    <location>
        <position position="1"/>
    </location>
</feature>
<dbReference type="InterPro" id="IPR001356">
    <property type="entry name" value="HD"/>
</dbReference>
<proteinExistence type="predicted"/>
<evidence type="ECO:0000256" key="5">
    <source>
        <dbReference type="ARBA" id="ARBA00023155"/>
    </source>
</evidence>
<protein>
    <submittedName>
        <fullName evidence="11">LIM/homeobox protein LMX-1.2</fullName>
    </submittedName>
</protein>
<name>A0ABV0NRE8_9TELE</name>
<dbReference type="PROSITE" id="PS50071">
    <property type="entry name" value="HOMEOBOX_2"/>
    <property type="match status" value="1"/>
</dbReference>
<dbReference type="PANTHER" id="PTHR24208:SF96">
    <property type="entry name" value="LIM HOMEOBOX TRANSCRIPTION FACTOR 1-BETA"/>
    <property type="match status" value="1"/>
</dbReference>
<dbReference type="SUPFAM" id="SSF46689">
    <property type="entry name" value="Homeodomain-like"/>
    <property type="match status" value="1"/>
</dbReference>
<dbReference type="Proteomes" id="UP001476798">
    <property type="component" value="Unassembled WGS sequence"/>
</dbReference>
<dbReference type="InterPro" id="IPR009057">
    <property type="entry name" value="Homeodomain-like_sf"/>
</dbReference>
<gene>
    <name evidence="11" type="primary">LMX1B_4</name>
    <name evidence="11" type="ORF">GOODEAATRI_025085</name>
</gene>
<evidence type="ECO:0000256" key="2">
    <source>
        <dbReference type="ARBA" id="ARBA00022473"/>
    </source>
</evidence>
<dbReference type="EMBL" id="JAHRIO010042881">
    <property type="protein sequence ID" value="MEQ2172797.1"/>
    <property type="molecule type" value="Genomic_DNA"/>
</dbReference>
<keyword evidence="6" id="KW-0804">Transcription</keyword>
<evidence type="ECO:0000313" key="12">
    <source>
        <dbReference type="Proteomes" id="UP001476798"/>
    </source>
</evidence>
<evidence type="ECO:0000313" key="11">
    <source>
        <dbReference type="EMBL" id="MEQ2172797.1"/>
    </source>
</evidence>
<dbReference type="InterPro" id="IPR050453">
    <property type="entry name" value="LIM_Homeobox_TF"/>
</dbReference>
<reference evidence="11 12" key="1">
    <citation type="submission" date="2021-06" db="EMBL/GenBank/DDBJ databases">
        <authorList>
            <person name="Palmer J.M."/>
        </authorList>
    </citation>
    <scope>NUCLEOTIDE SEQUENCE [LARGE SCALE GENOMIC DNA]</scope>
    <source>
        <strain evidence="11 12">GA_2019</strain>
        <tissue evidence="11">Muscle</tissue>
    </source>
</reference>